<accession>A0A0N4UU64</accession>
<name>A0A0N4UU64_ENTVE</name>
<dbReference type="WBParaSite" id="EVEC_0000090701-mRNA-1">
    <property type="protein sequence ID" value="EVEC_0000090701-mRNA-1"/>
    <property type="gene ID" value="EVEC_0000090701"/>
</dbReference>
<sequence length="126" mass="14298">LFFTVTKFTVREFFVLLQVVPRAGSTRAKRFKVKGKPPTEQIEETPREIIIEENKPVQEEKAQMLTEPERTDLRAIGPSAKADYERKIYMDTEEVSQALLKEFGVSTLFGTSGRCVLPPNVQLQPG</sequence>
<reference evidence="2" key="1">
    <citation type="submission" date="2017-02" db="UniProtKB">
        <authorList>
            <consortium name="WormBaseParasite"/>
        </authorList>
    </citation>
    <scope>IDENTIFICATION</scope>
</reference>
<organism evidence="2">
    <name type="scientific">Enterobius vermicularis</name>
    <name type="common">Human pinworm</name>
    <dbReference type="NCBI Taxonomy" id="51028"/>
    <lineage>
        <taxon>Eukaryota</taxon>
        <taxon>Metazoa</taxon>
        <taxon>Ecdysozoa</taxon>
        <taxon>Nematoda</taxon>
        <taxon>Chromadorea</taxon>
        <taxon>Rhabditida</taxon>
        <taxon>Spirurina</taxon>
        <taxon>Oxyuridomorpha</taxon>
        <taxon>Oxyuroidea</taxon>
        <taxon>Oxyuridae</taxon>
        <taxon>Enterobius</taxon>
    </lineage>
</organism>
<feature type="region of interest" description="Disordered" evidence="1">
    <location>
        <begin position="54"/>
        <end position="77"/>
    </location>
</feature>
<feature type="compositionally biased region" description="Basic and acidic residues" evidence="1">
    <location>
        <begin position="54"/>
        <end position="73"/>
    </location>
</feature>
<evidence type="ECO:0000256" key="1">
    <source>
        <dbReference type="SAM" id="MobiDB-lite"/>
    </source>
</evidence>
<evidence type="ECO:0000313" key="2">
    <source>
        <dbReference type="WBParaSite" id="EVEC_0000090701-mRNA-1"/>
    </source>
</evidence>
<proteinExistence type="predicted"/>
<protein>
    <submittedName>
        <fullName evidence="2">Q_MOTIF domain-containing protein</fullName>
    </submittedName>
</protein>
<dbReference type="AlphaFoldDB" id="A0A0N4UU64"/>